<keyword evidence="3" id="KW-1185">Reference proteome</keyword>
<gene>
    <name evidence="2" type="ORF">HC246_21705</name>
</gene>
<accession>A0ABX1M032</accession>
<proteinExistence type="predicted"/>
<dbReference type="PANTHER" id="PTHR48079:SF6">
    <property type="entry name" value="NAD(P)-BINDING DOMAIN-CONTAINING PROTEIN-RELATED"/>
    <property type="match status" value="1"/>
</dbReference>
<organism evidence="2 3">
    <name type="scientific">Pseudanabaena yagii GIHE-NHR1</name>
    <dbReference type="NCBI Taxonomy" id="2722753"/>
    <lineage>
        <taxon>Bacteria</taxon>
        <taxon>Bacillati</taxon>
        <taxon>Cyanobacteriota</taxon>
        <taxon>Cyanophyceae</taxon>
        <taxon>Pseudanabaenales</taxon>
        <taxon>Pseudanabaenaceae</taxon>
        <taxon>Pseudanabaena</taxon>
        <taxon>Pseudanabaena yagii</taxon>
    </lineage>
</organism>
<dbReference type="InterPro" id="IPR016040">
    <property type="entry name" value="NAD(P)-bd_dom"/>
</dbReference>
<evidence type="ECO:0000259" key="1">
    <source>
        <dbReference type="Pfam" id="PF13460"/>
    </source>
</evidence>
<evidence type="ECO:0000313" key="2">
    <source>
        <dbReference type="EMBL" id="NMF60570.1"/>
    </source>
</evidence>
<dbReference type="PANTHER" id="PTHR48079">
    <property type="entry name" value="PROTEIN YEEZ"/>
    <property type="match status" value="1"/>
</dbReference>
<protein>
    <submittedName>
        <fullName evidence="2">NAD(P)-dependent oxidoreductase</fullName>
    </submittedName>
</protein>
<comment type="caution">
    <text evidence="2">The sequence shown here is derived from an EMBL/GenBank/DDBJ whole genome shotgun (WGS) entry which is preliminary data.</text>
</comment>
<dbReference type="Gene3D" id="3.40.50.720">
    <property type="entry name" value="NAD(P)-binding Rossmann-like Domain"/>
    <property type="match status" value="1"/>
</dbReference>
<dbReference type="EMBL" id="JAAVJL010000003">
    <property type="protein sequence ID" value="NMF60570.1"/>
    <property type="molecule type" value="Genomic_DNA"/>
</dbReference>
<dbReference type="RefSeq" id="WP_169365506.1">
    <property type="nucleotide sequence ID" value="NZ_JAAVJL010000003.1"/>
</dbReference>
<dbReference type="Pfam" id="PF13460">
    <property type="entry name" value="NAD_binding_10"/>
    <property type="match status" value="1"/>
</dbReference>
<dbReference type="SUPFAM" id="SSF51735">
    <property type="entry name" value="NAD(P)-binding Rossmann-fold domains"/>
    <property type="match status" value="1"/>
</dbReference>
<dbReference type="Proteomes" id="UP000738376">
    <property type="component" value="Unassembled WGS sequence"/>
</dbReference>
<dbReference type="InterPro" id="IPR036291">
    <property type="entry name" value="NAD(P)-bd_dom_sf"/>
</dbReference>
<evidence type="ECO:0000313" key="3">
    <source>
        <dbReference type="Proteomes" id="UP000738376"/>
    </source>
</evidence>
<dbReference type="InterPro" id="IPR051783">
    <property type="entry name" value="NAD(P)-dependent_oxidoreduct"/>
</dbReference>
<sequence length="367" mass="40933">MKIGIVGASGFVGNRAAEVFYEQGHEIRPIVRSQASAERLTPKNLDYQIASAFDQSQLAAAFKGCDVVIHSVLGSPGLIRGSVEPAYKAAQKAGVRRIIYLSSMIVHRSAPAVGTTEASPLVEKQQFPAHPAKIYAERKLLKLRQNGAVEVVIFRPGIVFGPRSRWVSELANQLCQGTAYFINEGKGVCNSVYIDNLIHGIQLGMTTPAADGEAFFVGDREQVTWFDFYRPFAEAFGVDPNQIPNLVVPEFTHSRKQELIGSVVNSQFVQKFLASVPEDFKQNLKNIIPKRNKPSVTQVEELTKTEKKPEPVVNEMMAELQQSQYKLPFDKAERILGYQQIVSFDEGCRLSIEWLSQLKQFQAFLKK</sequence>
<name>A0ABX1M032_9CYAN</name>
<reference evidence="2 3" key="1">
    <citation type="submission" date="2020-03" db="EMBL/GenBank/DDBJ databases">
        <title>Draft Genome Sequence of 2-Methylisoborneol Producing Pseudanabaena yagii Strain GIHE-NHR1 Isolated from North Han River in South Korea.</title>
        <authorList>
            <person name="Jeong J."/>
        </authorList>
    </citation>
    <scope>NUCLEOTIDE SEQUENCE [LARGE SCALE GENOMIC DNA]</scope>
    <source>
        <strain evidence="2 3">GIHE-NHR1</strain>
    </source>
</reference>
<feature type="domain" description="NAD(P)-binding" evidence="1">
    <location>
        <begin position="7"/>
        <end position="157"/>
    </location>
</feature>